<sequence>MKFFFTFFWTFLLVQMATYVVSSMSGSPFNYVIGSIVAVAVTLLLFIISSIIPNEEVQH</sequence>
<dbReference type="KEGG" id="mcui:G8O30_03330"/>
<keyword evidence="1" id="KW-0812">Transmembrane</keyword>
<accession>A0A7S8HES6</accession>
<feature type="transmembrane region" description="Helical" evidence="1">
    <location>
        <begin position="32"/>
        <end position="52"/>
    </location>
</feature>
<dbReference type="Pfam" id="PF11151">
    <property type="entry name" value="DUF2929"/>
    <property type="match status" value="1"/>
</dbReference>
<dbReference type="InterPro" id="IPR021324">
    <property type="entry name" value="DUF2929"/>
</dbReference>
<reference evidence="2 3" key="1">
    <citation type="submission" date="2019-07" db="EMBL/GenBank/DDBJ databases">
        <title>Genome sequence of 2 isolates from Red Sea Mangroves.</title>
        <authorList>
            <person name="Sefrji F."/>
            <person name="Michoud G."/>
            <person name="Merlino G."/>
            <person name="Daffonchio D."/>
        </authorList>
    </citation>
    <scope>NUCLEOTIDE SEQUENCE [LARGE SCALE GENOMIC DNA]</scope>
    <source>
        <strain evidence="2 3">R1DC41</strain>
    </source>
</reference>
<dbReference type="Proteomes" id="UP000593626">
    <property type="component" value="Chromosome"/>
</dbReference>
<dbReference type="AlphaFoldDB" id="A0A7S8HES6"/>
<keyword evidence="1" id="KW-1133">Transmembrane helix</keyword>
<evidence type="ECO:0000313" key="2">
    <source>
        <dbReference type="EMBL" id="QPC46058.1"/>
    </source>
</evidence>
<gene>
    <name evidence="2" type="ORF">G8O30_03330</name>
</gene>
<proteinExistence type="predicted"/>
<keyword evidence="3" id="KW-1185">Reference proteome</keyword>
<protein>
    <submittedName>
        <fullName evidence="2">DUF2929 family protein</fullName>
    </submittedName>
</protein>
<organism evidence="2 3">
    <name type="scientific">Mangrovibacillus cuniculi</name>
    <dbReference type="NCBI Taxonomy" id="2593652"/>
    <lineage>
        <taxon>Bacteria</taxon>
        <taxon>Bacillati</taxon>
        <taxon>Bacillota</taxon>
        <taxon>Bacilli</taxon>
        <taxon>Bacillales</taxon>
        <taxon>Bacillaceae</taxon>
        <taxon>Mangrovibacillus</taxon>
    </lineage>
</organism>
<evidence type="ECO:0000313" key="3">
    <source>
        <dbReference type="Proteomes" id="UP000593626"/>
    </source>
</evidence>
<dbReference type="EMBL" id="CP049742">
    <property type="protein sequence ID" value="QPC46058.1"/>
    <property type="molecule type" value="Genomic_DNA"/>
</dbReference>
<keyword evidence="1" id="KW-0472">Membrane</keyword>
<name>A0A7S8HES6_9BACI</name>
<dbReference type="RefSeq" id="WP_239673580.1">
    <property type="nucleotide sequence ID" value="NZ_CP049742.1"/>
</dbReference>
<evidence type="ECO:0000256" key="1">
    <source>
        <dbReference type="SAM" id="Phobius"/>
    </source>
</evidence>